<accession>A0ACC2CXY7</accession>
<comment type="caution">
    <text evidence="1">The sequence shown here is derived from an EMBL/GenBank/DDBJ whole genome shotgun (WGS) entry which is preliminary data.</text>
</comment>
<reference evidence="2" key="1">
    <citation type="journal article" date="2024" name="Proc. Natl. Acad. Sci. U.S.A.">
        <title>Extraordinary preservation of gene collinearity over three hundred million years revealed in homosporous lycophytes.</title>
        <authorList>
            <person name="Li C."/>
            <person name="Wickell D."/>
            <person name="Kuo L.Y."/>
            <person name="Chen X."/>
            <person name="Nie B."/>
            <person name="Liao X."/>
            <person name="Peng D."/>
            <person name="Ji J."/>
            <person name="Jenkins J."/>
            <person name="Williams M."/>
            <person name="Shu S."/>
            <person name="Plott C."/>
            <person name="Barry K."/>
            <person name="Rajasekar S."/>
            <person name="Grimwood J."/>
            <person name="Han X."/>
            <person name="Sun S."/>
            <person name="Hou Z."/>
            <person name="He W."/>
            <person name="Dai G."/>
            <person name="Sun C."/>
            <person name="Schmutz J."/>
            <person name="Leebens-Mack J.H."/>
            <person name="Li F.W."/>
            <person name="Wang L."/>
        </authorList>
    </citation>
    <scope>NUCLEOTIDE SEQUENCE [LARGE SCALE GENOMIC DNA]</scope>
    <source>
        <strain evidence="2">cv. PW_Plant_1</strain>
    </source>
</reference>
<proteinExistence type="predicted"/>
<sequence length="223" mass="25581">MRVRMRVEKLLKGLQVPADLEKITADVIPRDFSCNADGLASDAGTSRSSPLLSSAAESDDPGTPTGSDSARELLQREITNMVQQLGDSRALVVKLEAEITLLQQEKCHQEMQNGIYIKRLESQLRHMEERAELDMAELKRRQNMIESEVPGLVEQLKLIKDIFQDLNVSEPLYAELAAVPEEKRSLRDYILILAYESMQKFRNENEELRARHFQVRLLYIWVQ</sequence>
<organism evidence="1 2">
    <name type="scientific">Diphasiastrum complanatum</name>
    <name type="common">Issler's clubmoss</name>
    <name type="synonym">Lycopodium complanatum</name>
    <dbReference type="NCBI Taxonomy" id="34168"/>
    <lineage>
        <taxon>Eukaryota</taxon>
        <taxon>Viridiplantae</taxon>
        <taxon>Streptophyta</taxon>
        <taxon>Embryophyta</taxon>
        <taxon>Tracheophyta</taxon>
        <taxon>Lycopodiopsida</taxon>
        <taxon>Lycopodiales</taxon>
        <taxon>Lycopodiaceae</taxon>
        <taxon>Lycopodioideae</taxon>
        <taxon>Diphasiastrum</taxon>
    </lineage>
</organism>
<protein>
    <submittedName>
        <fullName evidence="1">Uncharacterized protein</fullName>
    </submittedName>
</protein>
<dbReference type="Proteomes" id="UP001162992">
    <property type="component" value="Chromosome 8"/>
</dbReference>
<dbReference type="EMBL" id="CM055099">
    <property type="protein sequence ID" value="KAJ7546846.1"/>
    <property type="molecule type" value="Genomic_DNA"/>
</dbReference>
<keyword evidence="2" id="KW-1185">Reference proteome</keyword>
<gene>
    <name evidence="1" type="ORF">O6H91_08G056800</name>
</gene>
<evidence type="ECO:0000313" key="2">
    <source>
        <dbReference type="Proteomes" id="UP001162992"/>
    </source>
</evidence>
<name>A0ACC2CXY7_DIPCM</name>
<evidence type="ECO:0000313" key="1">
    <source>
        <dbReference type="EMBL" id="KAJ7546846.1"/>
    </source>
</evidence>